<protein>
    <submittedName>
        <fullName evidence="10">ABC transporter ATP-binding protein</fullName>
    </submittedName>
</protein>
<name>A0A411YF67_9ACTN</name>
<organism evidence="10 11">
    <name type="scientific">Egibacter rhizosphaerae</name>
    <dbReference type="NCBI Taxonomy" id="1670831"/>
    <lineage>
        <taxon>Bacteria</taxon>
        <taxon>Bacillati</taxon>
        <taxon>Actinomycetota</taxon>
        <taxon>Nitriliruptoria</taxon>
        <taxon>Egibacterales</taxon>
        <taxon>Egibacteraceae</taxon>
        <taxon>Egibacter</taxon>
    </lineage>
</organism>
<dbReference type="Pfam" id="PF00664">
    <property type="entry name" value="ABC_membrane"/>
    <property type="match status" value="1"/>
</dbReference>
<accession>A0A411YF67</accession>
<dbReference type="SUPFAM" id="SSF90123">
    <property type="entry name" value="ABC transporter transmembrane region"/>
    <property type="match status" value="1"/>
</dbReference>
<comment type="subcellular location">
    <subcellularLocation>
        <location evidence="1">Cell membrane</location>
        <topology evidence="1">Multi-pass membrane protein</topology>
    </subcellularLocation>
</comment>
<feature type="domain" description="ABC transmembrane type-1" evidence="9">
    <location>
        <begin position="36"/>
        <end position="318"/>
    </location>
</feature>
<dbReference type="PANTHER" id="PTHR43394:SF1">
    <property type="entry name" value="ATP-BINDING CASSETTE SUB-FAMILY B MEMBER 10, MITOCHONDRIAL"/>
    <property type="match status" value="1"/>
</dbReference>
<evidence type="ECO:0000256" key="2">
    <source>
        <dbReference type="ARBA" id="ARBA00022692"/>
    </source>
</evidence>
<dbReference type="InterPro" id="IPR039421">
    <property type="entry name" value="Type_1_exporter"/>
</dbReference>
<feature type="transmembrane region" description="Helical" evidence="7">
    <location>
        <begin position="150"/>
        <end position="169"/>
    </location>
</feature>
<dbReference type="CDD" id="cd07346">
    <property type="entry name" value="ABC_6TM_exporters"/>
    <property type="match status" value="1"/>
</dbReference>
<evidence type="ECO:0000256" key="6">
    <source>
        <dbReference type="ARBA" id="ARBA00023136"/>
    </source>
</evidence>
<dbReference type="SMART" id="SM00382">
    <property type="entry name" value="AAA"/>
    <property type="match status" value="1"/>
</dbReference>
<dbReference type="InterPro" id="IPR003593">
    <property type="entry name" value="AAA+_ATPase"/>
</dbReference>
<dbReference type="AlphaFoldDB" id="A0A411YF67"/>
<dbReference type="InterPro" id="IPR003439">
    <property type="entry name" value="ABC_transporter-like_ATP-bd"/>
</dbReference>
<sequence length="608" mass="63332">MSLLHRSLRPSRRVTTPAAHWRLLADLVRPHRGRVAVLALVLAVASALPLAGPQLLRAFIDSALEGAALGVLLGIAGAYLAVGVGAQLATVGVTYAANRVAWDATNALRERAALHALRLDLAYHRDTRPGALIQRVDGDATEIARFITDFVVRVAVAALMLGGAMVLVAREDWRVAAGLGAFVAVGALLVVRLRDHAVPASTAQSRAEARVHGTVEERLAGAEDLRALGAAPHALARLHQASAELLTSSRWAFARQADLWGTLTALSALAAVGMLLAGGWLHLTGAVTLGTVVLLWQYVDVLRRPLEEVSEQLQEVQRAAAGAARIAGLLDTEPSLEPGGDARLPPGPLSVVCDGVGFAYPDDGVPVLEEVDLSVPAGTTLGLVGRTGCGKTTLARLALRLMDPTKGAVRVGGLDLRDVADDSRRARLAIVTQDVQLLRGTLRDNLTLFGATPAPDATLRALLGELGLGAWLEALPGGLDTELGAGGSGTSAGQAQLLGLARVFLRDPGVVVLDEASSRVDPATQARIDAATARLLAGRTSVVIAHRLSTIRACDATAVMAAGRVVEHGPTRELAADSGSHLARLLATEAADEEPVFPIDHDDPWGSA</sequence>
<keyword evidence="2 7" id="KW-0812">Transmembrane</keyword>
<evidence type="ECO:0000256" key="5">
    <source>
        <dbReference type="ARBA" id="ARBA00022989"/>
    </source>
</evidence>
<evidence type="ECO:0000313" key="11">
    <source>
        <dbReference type="Proteomes" id="UP000291469"/>
    </source>
</evidence>
<dbReference type="Gene3D" id="1.20.1560.10">
    <property type="entry name" value="ABC transporter type 1, transmembrane domain"/>
    <property type="match status" value="1"/>
</dbReference>
<dbReference type="GO" id="GO:0005886">
    <property type="term" value="C:plasma membrane"/>
    <property type="evidence" value="ECO:0007669"/>
    <property type="project" value="UniProtKB-SubCell"/>
</dbReference>
<dbReference type="InterPro" id="IPR011527">
    <property type="entry name" value="ABC1_TM_dom"/>
</dbReference>
<feature type="domain" description="ABC transporter" evidence="8">
    <location>
        <begin position="351"/>
        <end position="587"/>
    </location>
</feature>
<keyword evidence="5 7" id="KW-1133">Transmembrane helix</keyword>
<evidence type="ECO:0000256" key="4">
    <source>
        <dbReference type="ARBA" id="ARBA00022840"/>
    </source>
</evidence>
<dbReference type="PANTHER" id="PTHR43394">
    <property type="entry name" value="ATP-DEPENDENT PERMEASE MDL1, MITOCHONDRIAL"/>
    <property type="match status" value="1"/>
</dbReference>
<dbReference type="Proteomes" id="UP000291469">
    <property type="component" value="Chromosome"/>
</dbReference>
<evidence type="ECO:0000256" key="1">
    <source>
        <dbReference type="ARBA" id="ARBA00004651"/>
    </source>
</evidence>
<dbReference type="OrthoDB" id="9806127at2"/>
<gene>
    <name evidence="10" type="ORF">ER308_09850</name>
</gene>
<feature type="transmembrane region" description="Helical" evidence="7">
    <location>
        <begin position="35"/>
        <end position="56"/>
    </location>
</feature>
<dbReference type="InterPro" id="IPR027417">
    <property type="entry name" value="P-loop_NTPase"/>
</dbReference>
<dbReference type="InterPro" id="IPR036640">
    <property type="entry name" value="ABC1_TM_sf"/>
</dbReference>
<keyword evidence="11" id="KW-1185">Reference proteome</keyword>
<evidence type="ECO:0000259" key="8">
    <source>
        <dbReference type="PROSITE" id="PS50893"/>
    </source>
</evidence>
<keyword evidence="3" id="KW-0547">Nucleotide-binding</keyword>
<feature type="transmembrane region" description="Helical" evidence="7">
    <location>
        <begin position="68"/>
        <end position="89"/>
    </location>
</feature>
<evidence type="ECO:0000256" key="7">
    <source>
        <dbReference type="SAM" id="Phobius"/>
    </source>
</evidence>
<dbReference type="GO" id="GO:0016887">
    <property type="term" value="F:ATP hydrolysis activity"/>
    <property type="evidence" value="ECO:0007669"/>
    <property type="project" value="InterPro"/>
</dbReference>
<dbReference type="GO" id="GO:0005524">
    <property type="term" value="F:ATP binding"/>
    <property type="evidence" value="ECO:0007669"/>
    <property type="project" value="UniProtKB-KW"/>
</dbReference>
<dbReference type="SUPFAM" id="SSF52540">
    <property type="entry name" value="P-loop containing nucleoside triphosphate hydrolases"/>
    <property type="match status" value="1"/>
</dbReference>
<keyword evidence="6 7" id="KW-0472">Membrane</keyword>
<dbReference type="EMBL" id="CP036402">
    <property type="protein sequence ID" value="QBI19829.1"/>
    <property type="molecule type" value="Genomic_DNA"/>
</dbReference>
<proteinExistence type="predicted"/>
<evidence type="ECO:0000256" key="3">
    <source>
        <dbReference type="ARBA" id="ARBA00022741"/>
    </source>
</evidence>
<dbReference type="RefSeq" id="WP_131154826.1">
    <property type="nucleotide sequence ID" value="NZ_CP036402.1"/>
</dbReference>
<reference evidence="10 11" key="1">
    <citation type="submission" date="2019-01" db="EMBL/GenBank/DDBJ databases">
        <title>Egibacter rhizosphaerae EGI 80759T.</title>
        <authorList>
            <person name="Chen D.-D."/>
            <person name="Tian Y."/>
            <person name="Jiao J.-Y."/>
            <person name="Zhang X.-T."/>
            <person name="Zhang Y.-G."/>
            <person name="Zhang Y."/>
            <person name="Xiao M."/>
            <person name="Shu W.-S."/>
            <person name="Li W.-J."/>
        </authorList>
    </citation>
    <scope>NUCLEOTIDE SEQUENCE [LARGE SCALE GENOMIC DNA]</scope>
    <source>
        <strain evidence="10 11">EGI 80759</strain>
    </source>
</reference>
<dbReference type="Pfam" id="PF00005">
    <property type="entry name" value="ABC_tran"/>
    <property type="match status" value="1"/>
</dbReference>
<dbReference type="PROSITE" id="PS50893">
    <property type="entry name" value="ABC_TRANSPORTER_2"/>
    <property type="match status" value="1"/>
</dbReference>
<dbReference type="Gene3D" id="3.40.50.300">
    <property type="entry name" value="P-loop containing nucleotide triphosphate hydrolases"/>
    <property type="match status" value="1"/>
</dbReference>
<dbReference type="KEGG" id="erz:ER308_09850"/>
<feature type="transmembrane region" description="Helical" evidence="7">
    <location>
        <begin position="259"/>
        <end position="277"/>
    </location>
</feature>
<evidence type="ECO:0000259" key="9">
    <source>
        <dbReference type="PROSITE" id="PS50929"/>
    </source>
</evidence>
<dbReference type="GO" id="GO:0015421">
    <property type="term" value="F:ABC-type oligopeptide transporter activity"/>
    <property type="evidence" value="ECO:0007669"/>
    <property type="project" value="TreeGrafter"/>
</dbReference>
<keyword evidence="4 10" id="KW-0067">ATP-binding</keyword>
<dbReference type="PROSITE" id="PS50929">
    <property type="entry name" value="ABC_TM1F"/>
    <property type="match status" value="1"/>
</dbReference>
<evidence type="ECO:0000313" key="10">
    <source>
        <dbReference type="EMBL" id="QBI19829.1"/>
    </source>
</evidence>
<feature type="transmembrane region" description="Helical" evidence="7">
    <location>
        <begin position="175"/>
        <end position="193"/>
    </location>
</feature>